<dbReference type="HAMAP" id="MF_00221">
    <property type="entry name" value="NRAMP"/>
    <property type="match status" value="1"/>
</dbReference>
<dbReference type="EMBL" id="DF967967">
    <property type="protein sequence ID" value="GAP08623.1"/>
    <property type="molecule type" value="Genomic_DNA"/>
</dbReference>
<dbReference type="InterPro" id="IPR001367">
    <property type="entry name" value="Fe_dep_repressor"/>
</dbReference>
<evidence type="ECO:0000313" key="11">
    <source>
        <dbReference type="Proteomes" id="UP000253922"/>
    </source>
</evidence>
<feature type="transmembrane region" description="Helical" evidence="7">
    <location>
        <begin position="6"/>
        <end position="25"/>
    </location>
</feature>
<evidence type="ECO:0000256" key="6">
    <source>
        <dbReference type="ARBA" id="ARBA00023136"/>
    </source>
</evidence>
<feature type="transmembrane region" description="Helical" evidence="7">
    <location>
        <begin position="737"/>
        <end position="757"/>
    </location>
</feature>
<evidence type="ECO:0000256" key="4">
    <source>
        <dbReference type="ARBA" id="ARBA00022989"/>
    </source>
</evidence>
<dbReference type="PANTHER" id="PTHR11706">
    <property type="entry name" value="SOLUTE CARRIER PROTEIN FAMILY 11 MEMBER"/>
    <property type="match status" value="1"/>
</dbReference>
<keyword evidence="7" id="KW-1003">Cell membrane</keyword>
<feature type="transmembrane region" description="Helical" evidence="7">
    <location>
        <begin position="538"/>
        <end position="558"/>
    </location>
</feature>
<feature type="transmembrane region" description="Helical" evidence="7">
    <location>
        <begin position="464"/>
        <end position="488"/>
    </location>
</feature>
<dbReference type="Pfam" id="PF01566">
    <property type="entry name" value="Nramp"/>
    <property type="match status" value="1"/>
</dbReference>
<feature type="transmembrane region" description="Helical" evidence="7">
    <location>
        <begin position="396"/>
        <end position="415"/>
    </location>
</feature>
<dbReference type="GO" id="GO:0015086">
    <property type="term" value="F:cadmium ion transmembrane transporter activity"/>
    <property type="evidence" value="ECO:0007669"/>
    <property type="project" value="TreeGrafter"/>
</dbReference>
<dbReference type="PRINTS" id="PR00447">
    <property type="entry name" value="NATRESASSCMP"/>
</dbReference>
<dbReference type="OrthoDB" id="9787548at2"/>
<evidence type="ECO:0000313" key="12">
    <source>
        <dbReference type="Proteomes" id="UP000264141"/>
    </source>
</evidence>
<dbReference type="InterPro" id="IPR036421">
    <property type="entry name" value="Fe_dep_repressor_sf"/>
</dbReference>
<evidence type="ECO:0000313" key="9">
    <source>
        <dbReference type="EMBL" id="GAP08623.1"/>
    </source>
</evidence>
<dbReference type="NCBIfam" id="NF037982">
    <property type="entry name" value="Nramp_1"/>
    <property type="match status" value="1"/>
</dbReference>
<dbReference type="Gene3D" id="1.10.10.10">
    <property type="entry name" value="Winged helix-like DNA-binding domain superfamily/Winged helix DNA-binding domain"/>
    <property type="match status" value="1"/>
</dbReference>
<comment type="subcellular location">
    <subcellularLocation>
        <location evidence="7">Cell membrane</location>
        <topology evidence="7">Multi-pass membrane protein</topology>
    </subcellularLocation>
    <subcellularLocation>
        <location evidence="1">Membrane</location>
        <topology evidence="1">Multi-pass membrane protein</topology>
    </subcellularLocation>
</comment>
<dbReference type="SUPFAM" id="SSF50037">
    <property type="entry name" value="C-terminal domain of transcriptional repressors"/>
    <property type="match status" value="2"/>
</dbReference>
<keyword evidence="3 7" id="KW-0812">Transmembrane</keyword>
<evidence type="ECO:0000256" key="2">
    <source>
        <dbReference type="ARBA" id="ARBA00022448"/>
    </source>
</evidence>
<comment type="similarity">
    <text evidence="7">Belongs to the NRAMP family.</text>
</comment>
<keyword evidence="7" id="KW-0769">Symport</keyword>
<dbReference type="Proteomes" id="UP000264141">
    <property type="component" value="Unassembled WGS sequence"/>
</dbReference>
<dbReference type="Pfam" id="PF04023">
    <property type="entry name" value="FeoA"/>
    <property type="match status" value="2"/>
</dbReference>
<dbReference type="PANTHER" id="PTHR11706:SF33">
    <property type="entry name" value="NATURAL RESISTANCE-ASSOCIATED MACROPHAGE PROTEIN 2"/>
    <property type="match status" value="1"/>
</dbReference>
<dbReference type="SMART" id="SM00529">
    <property type="entry name" value="HTH_DTXR"/>
    <property type="match status" value="1"/>
</dbReference>
<evidence type="ECO:0000256" key="3">
    <source>
        <dbReference type="ARBA" id="ARBA00022692"/>
    </source>
</evidence>
<gene>
    <name evidence="7" type="primary">mntH</name>
    <name evidence="9" type="ORF">ATHL_03528</name>
    <name evidence="10" type="ORF">DEQ80_07675</name>
</gene>
<evidence type="ECO:0000313" key="10">
    <source>
        <dbReference type="EMBL" id="HCE17722.1"/>
    </source>
</evidence>
<feature type="transmembrane region" description="Helical" evidence="7">
    <location>
        <begin position="671"/>
        <end position="690"/>
    </location>
</feature>
<evidence type="ECO:0000259" key="8">
    <source>
        <dbReference type="SMART" id="SM00899"/>
    </source>
</evidence>
<feature type="domain" description="Ferrous iron transporter FeoA-like" evidence="8">
    <location>
        <begin position="253"/>
        <end position="325"/>
    </location>
</feature>
<evidence type="ECO:0000256" key="7">
    <source>
        <dbReference type="HAMAP-Rule" id="MF_00221"/>
    </source>
</evidence>
<evidence type="ECO:0000256" key="5">
    <source>
        <dbReference type="ARBA" id="ARBA00023004"/>
    </source>
</evidence>
<dbReference type="Gene3D" id="2.30.30.90">
    <property type="match status" value="2"/>
</dbReference>
<keyword evidence="6 7" id="KW-0472">Membrane</keyword>
<keyword evidence="11" id="KW-1185">Reference proteome</keyword>
<dbReference type="EMBL" id="DPBP01000030">
    <property type="protein sequence ID" value="HCE17722.1"/>
    <property type="molecule type" value="Genomic_DNA"/>
</dbReference>
<dbReference type="InterPro" id="IPR007167">
    <property type="entry name" value="Fe-transptr_FeoA-like"/>
</dbReference>
<feature type="domain" description="Ferrous iron transporter FeoA-like" evidence="8">
    <location>
        <begin position="176"/>
        <end position="247"/>
    </location>
</feature>
<dbReference type="STRING" id="229919.GCA_001050195_03462"/>
<feature type="transmembrane region" description="Helical" evidence="7">
    <location>
        <begin position="629"/>
        <end position="650"/>
    </location>
</feature>
<feature type="transmembrane region" description="Helical" evidence="7">
    <location>
        <begin position="358"/>
        <end position="376"/>
    </location>
</feature>
<comment type="function">
    <text evidence="7">H(+)-stimulated, divalent metal cation uptake system.</text>
</comment>
<dbReference type="SUPFAM" id="SSF47979">
    <property type="entry name" value="Iron-dependent repressor protein, dimerization domain"/>
    <property type="match status" value="1"/>
</dbReference>
<dbReference type="SMART" id="SM00899">
    <property type="entry name" value="FeoA"/>
    <property type="match status" value="2"/>
</dbReference>
<dbReference type="GO" id="GO:0003700">
    <property type="term" value="F:DNA-binding transcription factor activity"/>
    <property type="evidence" value="ECO:0007669"/>
    <property type="project" value="InterPro"/>
</dbReference>
<feature type="transmembrane region" description="Helical" evidence="7">
    <location>
        <begin position="500"/>
        <end position="518"/>
    </location>
</feature>
<protein>
    <recommendedName>
        <fullName evidence="7">Divalent metal cation transporter MntH</fullName>
    </recommendedName>
</protein>
<dbReference type="InterPro" id="IPR022689">
    <property type="entry name" value="Iron_dep_repressor"/>
</dbReference>
<reference evidence="9" key="1">
    <citation type="journal article" date="2015" name="Genome Announc.">
        <title>Draft Genome Sequences of Anaerolinea thermolimosa IMO-1, Bellilinea caldifistulae GOMI-1, Leptolinea tardivitalis YMTK-2, Levilinea saccharolytica KIBI-1, Longilinea arvoryzae KOME-1, Previously Described as Members of the Class Anaerolineae (Chloroflexi).</title>
        <authorList>
            <person name="Matsuura N."/>
            <person name="Tourlousse M.D."/>
            <person name="Ohashi A."/>
            <person name="Hugenholtz P."/>
            <person name="Sekiguchi Y."/>
        </authorList>
    </citation>
    <scope>NUCLEOTIDE SEQUENCE</scope>
    <source>
        <strain evidence="9">IMO-1</strain>
    </source>
</reference>
<dbReference type="InterPro" id="IPR008988">
    <property type="entry name" value="Transcriptional_repressor_C"/>
</dbReference>
<dbReference type="GO" id="GO:0015293">
    <property type="term" value="F:symporter activity"/>
    <property type="evidence" value="ECO:0007669"/>
    <property type="project" value="UniProtKB-UniRule"/>
</dbReference>
<reference evidence="11" key="2">
    <citation type="submission" date="2015-07" db="EMBL/GenBank/DDBJ databases">
        <title>Draft Genome Sequences of Anaerolinea thermolimosa IMO-1, Bellilinea caldifistulae GOMI-1, Leptolinea tardivitalis YMTK-2, Levilinea saccharolytica KIBI-1,Longilinea arvoryzae KOME-1, Previously Described as Members of the Anaerolineaceae (Chloroflexi).</title>
        <authorList>
            <person name="Sekiguchi Y."/>
            <person name="Ohashi A."/>
            <person name="Matsuura N."/>
            <person name="Tourlousse M.D."/>
        </authorList>
    </citation>
    <scope>NUCLEOTIDE SEQUENCE [LARGE SCALE GENOMIC DNA]</scope>
    <source>
        <strain evidence="11">IMO-1</strain>
    </source>
</reference>
<dbReference type="GO" id="GO:0046983">
    <property type="term" value="F:protein dimerization activity"/>
    <property type="evidence" value="ECO:0007669"/>
    <property type="project" value="InterPro"/>
</dbReference>
<accession>A0A3D1JGS5</accession>
<keyword evidence="7" id="KW-0406">Ion transport</keyword>
<keyword evidence="4 7" id="KW-1133">Transmembrane helix</keyword>
<evidence type="ECO:0000256" key="1">
    <source>
        <dbReference type="ARBA" id="ARBA00004141"/>
    </source>
</evidence>
<dbReference type="NCBIfam" id="NF001923">
    <property type="entry name" value="PRK00701.1"/>
    <property type="match status" value="1"/>
</dbReference>
<dbReference type="GO" id="GO:0046914">
    <property type="term" value="F:transition metal ion binding"/>
    <property type="evidence" value="ECO:0007669"/>
    <property type="project" value="InterPro"/>
</dbReference>
<dbReference type="InterPro" id="IPR036388">
    <property type="entry name" value="WH-like_DNA-bd_sf"/>
</dbReference>
<reference evidence="10 12" key="3">
    <citation type="journal article" date="2018" name="Nat. Biotechnol.">
        <title>A standardized bacterial taxonomy based on genome phylogeny substantially revises the tree of life.</title>
        <authorList>
            <person name="Parks D.H."/>
            <person name="Chuvochina M."/>
            <person name="Waite D.W."/>
            <person name="Rinke C."/>
            <person name="Skarshewski A."/>
            <person name="Chaumeil P.A."/>
            <person name="Hugenholtz P."/>
        </authorList>
    </citation>
    <scope>NUCLEOTIDE SEQUENCE [LARGE SCALE GENOMIC DNA]</scope>
    <source>
        <strain evidence="10">UBA8781</strain>
    </source>
</reference>
<dbReference type="InterPro" id="IPR038157">
    <property type="entry name" value="FeoA_core_dom"/>
</dbReference>
<keyword evidence="5" id="KW-0408">Iron</keyword>
<dbReference type="InterPro" id="IPR001046">
    <property type="entry name" value="NRAMP_fam"/>
</dbReference>
<keyword evidence="2 7" id="KW-0813">Transport</keyword>
<dbReference type="Pfam" id="PF02742">
    <property type="entry name" value="Fe_dep_repr_C"/>
    <property type="match status" value="1"/>
</dbReference>
<organism evidence="10 12">
    <name type="scientific">Anaerolinea thermolimosa</name>
    <dbReference type="NCBI Taxonomy" id="229919"/>
    <lineage>
        <taxon>Bacteria</taxon>
        <taxon>Bacillati</taxon>
        <taxon>Chloroflexota</taxon>
        <taxon>Anaerolineae</taxon>
        <taxon>Anaerolineales</taxon>
        <taxon>Anaerolineaceae</taxon>
        <taxon>Anaerolinea</taxon>
    </lineage>
</organism>
<dbReference type="GO" id="GO:0005384">
    <property type="term" value="F:manganese ion transmembrane transporter activity"/>
    <property type="evidence" value="ECO:0007669"/>
    <property type="project" value="TreeGrafter"/>
</dbReference>
<dbReference type="GO" id="GO:0005886">
    <property type="term" value="C:plasma membrane"/>
    <property type="evidence" value="ECO:0007669"/>
    <property type="project" value="UniProtKB-SubCell"/>
</dbReference>
<dbReference type="NCBIfam" id="TIGR01197">
    <property type="entry name" value="nramp"/>
    <property type="match status" value="1"/>
</dbReference>
<name>A0A3D1JGS5_9CHLR</name>
<dbReference type="Proteomes" id="UP000253922">
    <property type="component" value="Unassembled WGS sequence"/>
</dbReference>
<feature type="transmembrane region" description="Helical" evidence="7">
    <location>
        <begin position="696"/>
        <end position="717"/>
    </location>
</feature>
<dbReference type="GO" id="GO:0034755">
    <property type="term" value="P:iron ion transmembrane transport"/>
    <property type="evidence" value="ECO:0007669"/>
    <property type="project" value="TreeGrafter"/>
</dbReference>
<dbReference type="RefSeq" id="WP_084001708.1">
    <property type="nucleotide sequence ID" value="NZ_DF967967.1"/>
</dbReference>
<proteinExistence type="inferred from homology"/>
<feature type="transmembrane region" description="Helical" evidence="7">
    <location>
        <begin position="579"/>
        <end position="609"/>
    </location>
</feature>
<sequence length="760" mass="84090">MNIYWVVAVLVLIVIIQTILIFLLWRRSKRVVLGLDEVAEDALKALYHLSRQKSPVTRRELIRGAEIHPDRFPMIVEEMMRRKWIFMDGENLTLLPAGERRAVELIRAHRLWERYLADKEGLALHDLHEEAMRREHLTSPEEADRLAAELGNPRFDPHGDPIPSREGLLTYGEKGVPLTRWPEKQIAQVTHVEDEPPALFSQLALLGLTPGAQVEIDEREPGRILLWSGRKRIALSPAAADCVFVIPQPPQQVALSEIEIGQSGRILRLGDTQALDPMLINAGLREGSEIAAIRADPLGDPVYYRVNGATIPLKRVQANQIQLDAGTIREIPLPQKPWLQEEFERLKELMLRYGSGPVLKRAFLFFGPAFLISVGYMDPGNWGTDIEGGARFGYRLLWVILLANLMAILMQTLSAKLGIATGKSLPEVCRDHYPKWLSVMLWVTAELAAIATDLAEFLGGAVGFYLLFGIPLFPAALLTGGIISLILLLEHYGFRKLEMVIIGLIAVIGLMYMVEIWFSRPDWSQIARGLLIPTLPDGALLVAVGIIGATVMPHNLYLHSALIQTRVRASDSLRRKQSVYRLAILDSVVALNGAFLVNSAILIMSAAAFSGGRLHEYSLESAHQTLTPLLGPLAGTAFAIALLASGLSSSTTATMAGQVIMEGFINHHINVWLRRAITMIPSLIIIGLGLNPLTILILSQVSLSFQLPFAMIPLVLFTSNRKIMGELTNRPFTTLQAWITTAIILTLNILLLVQTFSSGG</sequence>
<dbReference type="AlphaFoldDB" id="A0A3D1JGS5"/>